<dbReference type="AlphaFoldDB" id="A0AAD5SSG5"/>
<gene>
    <name evidence="2" type="ORF">HK100_004691</name>
</gene>
<organism evidence="2 3">
    <name type="scientific">Physocladia obscura</name>
    <dbReference type="NCBI Taxonomy" id="109957"/>
    <lineage>
        <taxon>Eukaryota</taxon>
        <taxon>Fungi</taxon>
        <taxon>Fungi incertae sedis</taxon>
        <taxon>Chytridiomycota</taxon>
        <taxon>Chytridiomycota incertae sedis</taxon>
        <taxon>Chytridiomycetes</taxon>
        <taxon>Chytridiales</taxon>
        <taxon>Chytriomycetaceae</taxon>
        <taxon>Physocladia</taxon>
    </lineage>
</organism>
<evidence type="ECO:0000256" key="1">
    <source>
        <dbReference type="SAM" id="MobiDB-lite"/>
    </source>
</evidence>
<evidence type="ECO:0000313" key="2">
    <source>
        <dbReference type="EMBL" id="KAJ3100548.1"/>
    </source>
</evidence>
<evidence type="ECO:0000313" key="3">
    <source>
        <dbReference type="Proteomes" id="UP001211907"/>
    </source>
</evidence>
<reference evidence="2" key="1">
    <citation type="submission" date="2020-05" db="EMBL/GenBank/DDBJ databases">
        <title>Phylogenomic resolution of chytrid fungi.</title>
        <authorList>
            <person name="Stajich J.E."/>
            <person name="Amses K."/>
            <person name="Simmons R."/>
            <person name="Seto K."/>
            <person name="Myers J."/>
            <person name="Bonds A."/>
            <person name="Quandt C.A."/>
            <person name="Barry K."/>
            <person name="Liu P."/>
            <person name="Grigoriev I."/>
            <person name="Longcore J.E."/>
            <person name="James T.Y."/>
        </authorList>
    </citation>
    <scope>NUCLEOTIDE SEQUENCE</scope>
    <source>
        <strain evidence="2">JEL0513</strain>
    </source>
</reference>
<sequence length="148" mass="15437">MHDQVIFNSLGISRVQNFFNNGRHNVRVPEGSNQDIPIGPGGIDLFGGTINNSMGTCIGGLQPRSSGQNNSTGMCASGPQSNAQCSGPGPNAQSASQFLQISSQNMQLTSSSSTNSQNNNNSNTQDMQNNGSPNGTADISRQALKGTY</sequence>
<feature type="non-terminal residue" evidence="2">
    <location>
        <position position="148"/>
    </location>
</feature>
<feature type="region of interest" description="Disordered" evidence="1">
    <location>
        <begin position="61"/>
        <end position="148"/>
    </location>
</feature>
<accession>A0AAD5SSG5</accession>
<proteinExistence type="predicted"/>
<comment type="caution">
    <text evidence="2">The sequence shown here is derived from an EMBL/GenBank/DDBJ whole genome shotgun (WGS) entry which is preliminary data.</text>
</comment>
<name>A0AAD5SSG5_9FUNG</name>
<feature type="compositionally biased region" description="Low complexity" evidence="1">
    <location>
        <begin position="102"/>
        <end position="130"/>
    </location>
</feature>
<dbReference type="EMBL" id="JADGJH010002275">
    <property type="protein sequence ID" value="KAJ3100548.1"/>
    <property type="molecule type" value="Genomic_DNA"/>
</dbReference>
<keyword evidence="3" id="KW-1185">Reference proteome</keyword>
<dbReference type="Proteomes" id="UP001211907">
    <property type="component" value="Unassembled WGS sequence"/>
</dbReference>
<feature type="compositionally biased region" description="Polar residues" evidence="1">
    <location>
        <begin position="63"/>
        <end position="101"/>
    </location>
</feature>
<protein>
    <submittedName>
        <fullName evidence="2">Uncharacterized protein</fullName>
    </submittedName>
</protein>